<proteinExistence type="predicted"/>
<evidence type="ECO:0000313" key="3">
    <source>
        <dbReference type="Proteomes" id="UP001341840"/>
    </source>
</evidence>
<feature type="region of interest" description="Disordered" evidence="1">
    <location>
        <begin position="84"/>
        <end position="111"/>
    </location>
</feature>
<protein>
    <submittedName>
        <fullName evidence="2">Uncharacterized protein</fullName>
    </submittedName>
</protein>
<sequence>MDEQLLAVTKLATQIMQHFNSPQELHLRDSLDTVTLWSGTKLQESAIPEPTNHIIPGMRKHQMWSATPKSLWFLETEKSIRKAKEGIGSKGFTKRKPRDELGQRSSKQYHP</sequence>
<name>A0ABU6VSX6_9FABA</name>
<organism evidence="2 3">
    <name type="scientific">Stylosanthes scabra</name>
    <dbReference type="NCBI Taxonomy" id="79078"/>
    <lineage>
        <taxon>Eukaryota</taxon>
        <taxon>Viridiplantae</taxon>
        <taxon>Streptophyta</taxon>
        <taxon>Embryophyta</taxon>
        <taxon>Tracheophyta</taxon>
        <taxon>Spermatophyta</taxon>
        <taxon>Magnoliopsida</taxon>
        <taxon>eudicotyledons</taxon>
        <taxon>Gunneridae</taxon>
        <taxon>Pentapetalae</taxon>
        <taxon>rosids</taxon>
        <taxon>fabids</taxon>
        <taxon>Fabales</taxon>
        <taxon>Fabaceae</taxon>
        <taxon>Papilionoideae</taxon>
        <taxon>50 kb inversion clade</taxon>
        <taxon>dalbergioids sensu lato</taxon>
        <taxon>Dalbergieae</taxon>
        <taxon>Pterocarpus clade</taxon>
        <taxon>Stylosanthes</taxon>
    </lineage>
</organism>
<reference evidence="2 3" key="1">
    <citation type="journal article" date="2023" name="Plants (Basel)">
        <title>Bridging the Gap: Combining Genomics and Transcriptomics Approaches to Understand Stylosanthes scabra, an Orphan Legume from the Brazilian Caatinga.</title>
        <authorList>
            <person name="Ferreira-Neto J.R.C."/>
            <person name="da Silva M.D."/>
            <person name="Binneck E."/>
            <person name="de Melo N.F."/>
            <person name="da Silva R.H."/>
            <person name="de Melo A.L.T.M."/>
            <person name="Pandolfi V."/>
            <person name="Bustamante F.O."/>
            <person name="Brasileiro-Vidal A.C."/>
            <person name="Benko-Iseppon A.M."/>
        </authorList>
    </citation>
    <scope>NUCLEOTIDE SEQUENCE [LARGE SCALE GENOMIC DNA]</scope>
    <source>
        <tissue evidence="2">Leaves</tissue>
    </source>
</reference>
<accession>A0ABU6VSX6</accession>
<dbReference type="EMBL" id="JASCZI010152537">
    <property type="protein sequence ID" value="MED6176301.1"/>
    <property type="molecule type" value="Genomic_DNA"/>
</dbReference>
<keyword evidence="3" id="KW-1185">Reference proteome</keyword>
<comment type="caution">
    <text evidence="2">The sequence shown here is derived from an EMBL/GenBank/DDBJ whole genome shotgun (WGS) entry which is preliminary data.</text>
</comment>
<gene>
    <name evidence="2" type="ORF">PIB30_086806</name>
</gene>
<dbReference type="Proteomes" id="UP001341840">
    <property type="component" value="Unassembled WGS sequence"/>
</dbReference>
<evidence type="ECO:0000313" key="2">
    <source>
        <dbReference type="EMBL" id="MED6176301.1"/>
    </source>
</evidence>
<evidence type="ECO:0000256" key="1">
    <source>
        <dbReference type="SAM" id="MobiDB-lite"/>
    </source>
</evidence>